<dbReference type="Proteomes" id="UP001166286">
    <property type="component" value="Unassembled WGS sequence"/>
</dbReference>
<protein>
    <submittedName>
        <fullName evidence="2">Uncharacterized protein</fullName>
    </submittedName>
</protein>
<feature type="compositionally biased region" description="Acidic residues" evidence="1">
    <location>
        <begin position="21"/>
        <end position="33"/>
    </location>
</feature>
<sequence>MRTPSAAPTPTPALAPLFSPLEDDEDDDGDGEVSAAEDVDICNVFITVEEVGEAVVIAGLVDVGTAEADVALVIAIDRELEADDMME</sequence>
<name>A0AA39R8U6_9LECA</name>
<dbReference type="AlphaFoldDB" id="A0AA39R8U6"/>
<evidence type="ECO:0000256" key="1">
    <source>
        <dbReference type="SAM" id="MobiDB-lite"/>
    </source>
</evidence>
<gene>
    <name evidence="2" type="ORF">JMJ35_000133</name>
</gene>
<proteinExistence type="predicted"/>
<comment type="caution">
    <text evidence="2">The sequence shown here is derived from an EMBL/GenBank/DDBJ whole genome shotgun (WGS) entry which is preliminary data.</text>
</comment>
<evidence type="ECO:0000313" key="3">
    <source>
        <dbReference type="Proteomes" id="UP001166286"/>
    </source>
</evidence>
<organism evidence="2 3">
    <name type="scientific">Cladonia borealis</name>
    <dbReference type="NCBI Taxonomy" id="184061"/>
    <lineage>
        <taxon>Eukaryota</taxon>
        <taxon>Fungi</taxon>
        <taxon>Dikarya</taxon>
        <taxon>Ascomycota</taxon>
        <taxon>Pezizomycotina</taxon>
        <taxon>Lecanoromycetes</taxon>
        <taxon>OSLEUM clade</taxon>
        <taxon>Lecanoromycetidae</taxon>
        <taxon>Lecanorales</taxon>
        <taxon>Lecanorineae</taxon>
        <taxon>Cladoniaceae</taxon>
        <taxon>Cladonia</taxon>
    </lineage>
</organism>
<feature type="region of interest" description="Disordered" evidence="1">
    <location>
        <begin position="1"/>
        <end position="33"/>
    </location>
</feature>
<reference evidence="2" key="1">
    <citation type="submission" date="2023-03" db="EMBL/GenBank/DDBJ databases">
        <title>Complete genome of Cladonia borealis.</title>
        <authorList>
            <person name="Park H."/>
        </authorList>
    </citation>
    <scope>NUCLEOTIDE SEQUENCE</scope>
    <source>
        <strain evidence="2">ANT050790</strain>
    </source>
</reference>
<dbReference type="EMBL" id="JAFEKC020000001">
    <property type="protein sequence ID" value="KAK0516978.1"/>
    <property type="molecule type" value="Genomic_DNA"/>
</dbReference>
<keyword evidence="3" id="KW-1185">Reference proteome</keyword>
<evidence type="ECO:0000313" key="2">
    <source>
        <dbReference type="EMBL" id="KAK0516978.1"/>
    </source>
</evidence>
<accession>A0AA39R8U6</accession>